<evidence type="ECO:0000256" key="2">
    <source>
        <dbReference type="ARBA" id="ARBA00004236"/>
    </source>
</evidence>
<evidence type="ECO:0000259" key="11">
    <source>
        <dbReference type="Pfam" id="PF10099"/>
    </source>
</evidence>
<evidence type="ECO:0000256" key="4">
    <source>
        <dbReference type="ARBA" id="ARBA00022692"/>
    </source>
</evidence>
<dbReference type="PANTHER" id="PTHR37461:SF1">
    <property type="entry name" value="ANTI-SIGMA-K FACTOR RSKA"/>
    <property type="match status" value="1"/>
</dbReference>
<dbReference type="Pfam" id="PF10099">
    <property type="entry name" value="RskA_C"/>
    <property type="match status" value="1"/>
</dbReference>
<sequence>MTDAEEDITAAELALGVLDGEERAAAMRRVLAEPGFAREVERWREHFGGLFAQWPEEEPPAHLGGRVQASVSPAGAPRRFWPALAMAASAIAAVLAGIIVFRPAQVAPPVIPMQSAAPTLVASLAPAKPGTTPVPAFYDSGRHEIYVAAAALVPSGRSAELWLIPADGVPRSLGVLAGGTRTSVKLSSEQRALVDANAVLAVTDEPLGGSPSGKPTGPVVASGSLIPV</sequence>
<gene>
    <name evidence="12" type="ORF">WG901_23330</name>
</gene>
<evidence type="ECO:0000256" key="10">
    <source>
        <dbReference type="SAM" id="Phobius"/>
    </source>
</evidence>
<keyword evidence="4 10" id="KW-0812">Transmembrane</keyword>
<evidence type="ECO:0000313" key="12">
    <source>
        <dbReference type="EMBL" id="MEJ5979604.1"/>
    </source>
</evidence>
<keyword evidence="3" id="KW-1003">Cell membrane</keyword>
<keyword evidence="6 10" id="KW-0472">Membrane</keyword>
<evidence type="ECO:0000256" key="9">
    <source>
        <dbReference type="SAM" id="MobiDB-lite"/>
    </source>
</evidence>
<evidence type="ECO:0000256" key="8">
    <source>
        <dbReference type="ARBA" id="ARBA00030803"/>
    </source>
</evidence>
<dbReference type="Proteomes" id="UP001361239">
    <property type="component" value="Unassembled WGS sequence"/>
</dbReference>
<dbReference type="PANTHER" id="PTHR37461">
    <property type="entry name" value="ANTI-SIGMA-K FACTOR RSKA"/>
    <property type="match status" value="1"/>
</dbReference>
<dbReference type="InterPro" id="IPR018764">
    <property type="entry name" value="RskA_C"/>
</dbReference>
<evidence type="ECO:0000313" key="13">
    <source>
        <dbReference type="Proteomes" id="UP001361239"/>
    </source>
</evidence>
<evidence type="ECO:0000256" key="6">
    <source>
        <dbReference type="ARBA" id="ARBA00023136"/>
    </source>
</evidence>
<name>A0ABU8S2M5_9SPHN</name>
<evidence type="ECO:0000256" key="5">
    <source>
        <dbReference type="ARBA" id="ARBA00022989"/>
    </source>
</evidence>
<evidence type="ECO:0000256" key="3">
    <source>
        <dbReference type="ARBA" id="ARBA00022475"/>
    </source>
</evidence>
<organism evidence="12 13">
    <name type="scientific">Novosphingobium anseongense</name>
    <dbReference type="NCBI Taxonomy" id="3133436"/>
    <lineage>
        <taxon>Bacteria</taxon>
        <taxon>Pseudomonadati</taxon>
        <taxon>Pseudomonadota</taxon>
        <taxon>Alphaproteobacteria</taxon>
        <taxon>Sphingomonadales</taxon>
        <taxon>Sphingomonadaceae</taxon>
        <taxon>Novosphingobium</taxon>
    </lineage>
</organism>
<accession>A0ABU8S2M5</accession>
<keyword evidence="5 10" id="KW-1133">Transmembrane helix</keyword>
<feature type="transmembrane region" description="Helical" evidence="10">
    <location>
        <begin position="80"/>
        <end position="101"/>
    </location>
</feature>
<keyword evidence="13" id="KW-1185">Reference proteome</keyword>
<reference evidence="12 13" key="1">
    <citation type="submission" date="2024-03" db="EMBL/GenBank/DDBJ databases">
        <authorList>
            <person name="Jo J.-H."/>
        </authorList>
    </citation>
    <scope>NUCLEOTIDE SEQUENCE [LARGE SCALE GENOMIC DNA]</scope>
    <source>
        <strain evidence="12 13">PS1R-30</strain>
    </source>
</reference>
<evidence type="ECO:0000256" key="1">
    <source>
        <dbReference type="ARBA" id="ARBA00004167"/>
    </source>
</evidence>
<dbReference type="InterPro" id="IPR041916">
    <property type="entry name" value="Anti_sigma_zinc_sf"/>
</dbReference>
<dbReference type="EMBL" id="JBBHJZ010000010">
    <property type="protein sequence ID" value="MEJ5979604.1"/>
    <property type="molecule type" value="Genomic_DNA"/>
</dbReference>
<dbReference type="InterPro" id="IPR051474">
    <property type="entry name" value="Anti-sigma-K/W_factor"/>
</dbReference>
<dbReference type="Gene3D" id="1.10.10.1320">
    <property type="entry name" value="Anti-sigma factor, zinc-finger domain"/>
    <property type="match status" value="1"/>
</dbReference>
<proteinExistence type="predicted"/>
<evidence type="ECO:0000256" key="7">
    <source>
        <dbReference type="ARBA" id="ARBA00029829"/>
    </source>
</evidence>
<feature type="domain" description="Anti-sigma K factor RskA C-terminal" evidence="11">
    <location>
        <begin position="87"/>
        <end position="219"/>
    </location>
</feature>
<comment type="subcellular location">
    <subcellularLocation>
        <location evidence="2">Cell membrane</location>
    </subcellularLocation>
    <subcellularLocation>
        <location evidence="1">Membrane</location>
        <topology evidence="1">Single-pass membrane protein</topology>
    </subcellularLocation>
</comment>
<dbReference type="RefSeq" id="WP_339589543.1">
    <property type="nucleotide sequence ID" value="NZ_JBBHJZ010000010.1"/>
</dbReference>
<protein>
    <recommendedName>
        <fullName evidence="8">Regulator of SigK</fullName>
    </recommendedName>
    <alternativeName>
        <fullName evidence="7">Sigma-K anti-sigma factor RskA</fullName>
    </alternativeName>
</protein>
<comment type="caution">
    <text evidence="12">The sequence shown here is derived from an EMBL/GenBank/DDBJ whole genome shotgun (WGS) entry which is preliminary data.</text>
</comment>
<feature type="region of interest" description="Disordered" evidence="9">
    <location>
        <begin position="205"/>
        <end position="228"/>
    </location>
</feature>